<evidence type="ECO:0000313" key="7">
    <source>
        <dbReference type="EMBL" id="NLE31073.1"/>
    </source>
</evidence>
<comment type="function">
    <text evidence="5">Forms part of the polypeptide exit tunnel.</text>
</comment>
<comment type="caution">
    <text evidence="7">The sequence shown here is derived from an EMBL/GenBank/DDBJ whole genome shotgun (WGS) entry which is preliminary data.</text>
</comment>
<protein>
    <recommendedName>
        <fullName evidence="4 5">Large ribosomal subunit protein uL4</fullName>
    </recommendedName>
</protein>
<evidence type="ECO:0000256" key="3">
    <source>
        <dbReference type="ARBA" id="ARBA00023274"/>
    </source>
</evidence>
<dbReference type="Gene3D" id="3.40.1370.10">
    <property type="match status" value="1"/>
</dbReference>
<reference evidence="7 8" key="1">
    <citation type="journal article" date="2020" name="Biotechnol. Biofuels">
        <title>New insights from the biogas microbiome by comprehensive genome-resolved metagenomics of nearly 1600 species originating from multiple anaerobic digesters.</title>
        <authorList>
            <person name="Campanaro S."/>
            <person name="Treu L."/>
            <person name="Rodriguez-R L.M."/>
            <person name="Kovalovszki A."/>
            <person name="Ziels R.M."/>
            <person name="Maus I."/>
            <person name="Zhu X."/>
            <person name="Kougias P.G."/>
            <person name="Basile A."/>
            <person name="Luo G."/>
            <person name="Schluter A."/>
            <person name="Konstantinidis K.T."/>
            <person name="Angelidaki I."/>
        </authorList>
    </citation>
    <scope>NUCLEOTIDE SEQUENCE [LARGE SCALE GENOMIC DNA]</scope>
    <source>
        <strain evidence="7">AS06rmzACSIP_421</strain>
    </source>
</reference>
<dbReference type="HAMAP" id="MF_01328_B">
    <property type="entry name" value="Ribosomal_uL4_B"/>
    <property type="match status" value="1"/>
</dbReference>
<dbReference type="Pfam" id="PF00573">
    <property type="entry name" value="Ribosomal_L4"/>
    <property type="match status" value="1"/>
</dbReference>
<dbReference type="InterPro" id="IPR023574">
    <property type="entry name" value="Ribosomal_uL4_dom_sf"/>
</dbReference>
<comment type="similarity">
    <text evidence="1 5">Belongs to the universal ribosomal protein uL4 family.</text>
</comment>
<dbReference type="SUPFAM" id="SSF52166">
    <property type="entry name" value="Ribosomal protein L4"/>
    <property type="match status" value="1"/>
</dbReference>
<comment type="subunit">
    <text evidence="5">Part of the 50S ribosomal subunit.</text>
</comment>
<evidence type="ECO:0000256" key="2">
    <source>
        <dbReference type="ARBA" id="ARBA00022980"/>
    </source>
</evidence>
<sequence>MAETVKKEKTVEEIKLNPKVWSLPYNADLVAQVLNVFLSNERKGTSSVKGKGDVSGGGKKPWKQKGTGRARSGSIRSPLWVGGGVTFGPNIRNWKKSINKGMVKKALCVVLSERNRNENVKVVSIVNSKELKDIRSKVLKDIEKKTLIISDNDRVKMALRNVKGVNVLTPMRVNVKNVVNSKEIVIEKDAVKILEERLLNGK</sequence>
<dbReference type="GO" id="GO:0006412">
    <property type="term" value="P:translation"/>
    <property type="evidence" value="ECO:0007669"/>
    <property type="project" value="UniProtKB-UniRule"/>
</dbReference>
<dbReference type="Proteomes" id="UP000554004">
    <property type="component" value="Unassembled WGS sequence"/>
</dbReference>
<dbReference type="GO" id="GO:1990904">
    <property type="term" value="C:ribonucleoprotein complex"/>
    <property type="evidence" value="ECO:0007669"/>
    <property type="project" value="UniProtKB-KW"/>
</dbReference>
<accession>A0A847ESZ3</accession>
<dbReference type="NCBIfam" id="TIGR03953">
    <property type="entry name" value="rplD_bact"/>
    <property type="match status" value="1"/>
</dbReference>
<dbReference type="PANTHER" id="PTHR10746">
    <property type="entry name" value="50S RIBOSOMAL PROTEIN L4"/>
    <property type="match status" value="1"/>
</dbReference>
<evidence type="ECO:0000256" key="1">
    <source>
        <dbReference type="ARBA" id="ARBA00010528"/>
    </source>
</evidence>
<gene>
    <name evidence="5 7" type="primary">rplD</name>
    <name evidence="7" type="ORF">GX618_02245</name>
</gene>
<feature type="region of interest" description="Disordered" evidence="6">
    <location>
        <begin position="43"/>
        <end position="73"/>
    </location>
</feature>
<dbReference type="EMBL" id="JAAZAL010000084">
    <property type="protein sequence ID" value="NLE31073.1"/>
    <property type="molecule type" value="Genomic_DNA"/>
</dbReference>
<keyword evidence="5" id="KW-0694">RNA-binding</keyword>
<dbReference type="AlphaFoldDB" id="A0A847ESZ3"/>
<dbReference type="InterPro" id="IPR013005">
    <property type="entry name" value="Ribosomal_uL4-like"/>
</dbReference>
<keyword evidence="2 5" id="KW-0689">Ribosomal protein</keyword>
<evidence type="ECO:0000256" key="4">
    <source>
        <dbReference type="ARBA" id="ARBA00035244"/>
    </source>
</evidence>
<keyword evidence="3 5" id="KW-0687">Ribonucleoprotein</keyword>
<dbReference type="PANTHER" id="PTHR10746:SF6">
    <property type="entry name" value="LARGE RIBOSOMAL SUBUNIT PROTEIN UL4M"/>
    <property type="match status" value="1"/>
</dbReference>
<proteinExistence type="inferred from homology"/>
<evidence type="ECO:0000256" key="6">
    <source>
        <dbReference type="SAM" id="MobiDB-lite"/>
    </source>
</evidence>
<dbReference type="GO" id="GO:0003735">
    <property type="term" value="F:structural constituent of ribosome"/>
    <property type="evidence" value="ECO:0007669"/>
    <property type="project" value="InterPro"/>
</dbReference>
<evidence type="ECO:0000256" key="5">
    <source>
        <dbReference type="HAMAP-Rule" id="MF_01328"/>
    </source>
</evidence>
<organism evidence="7 8">
    <name type="scientific">Candidatus Dojkabacteria bacterium</name>
    <dbReference type="NCBI Taxonomy" id="2099670"/>
    <lineage>
        <taxon>Bacteria</taxon>
        <taxon>Candidatus Dojkabacteria</taxon>
    </lineage>
</organism>
<evidence type="ECO:0000313" key="8">
    <source>
        <dbReference type="Proteomes" id="UP000554004"/>
    </source>
</evidence>
<dbReference type="GO" id="GO:0019843">
    <property type="term" value="F:rRNA binding"/>
    <property type="evidence" value="ECO:0007669"/>
    <property type="project" value="UniProtKB-UniRule"/>
</dbReference>
<keyword evidence="5" id="KW-0699">rRNA-binding</keyword>
<comment type="function">
    <text evidence="5">One of the primary rRNA binding proteins, this protein initially binds near the 5'-end of the 23S rRNA. It is important during the early stages of 50S assembly. It makes multiple contacts with different domains of the 23S rRNA in the assembled 50S subunit and ribosome.</text>
</comment>
<name>A0A847ESZ3_9BACT</name>
<dbReference type="GO" id="GO:0005840">
    <property type="term" value="C:ribosome"/>
    <property type="evidence" value="ECO:0007669"/>
    <property type="project" value="UniProtKB-KW"/>
</dbReference>
<dbReference type="InterPro" id="IPR002136">
    <property type="entry name" value="Ribosomal_uL4"/>
</dbReference>